<dbReference type="InterPro" id="IPR052893">
    <property type="entry name" value="TCS_response_regulator"/>
</dbReference>
<dbReference type="EMBL" id="MTSE01000067">
    <property type="protein sequence ID" value="OUJ67742.1"/>
    <property type="molecule type" value="Genomic_DNA"/>
</dbReference>
<dbReference type="Pfam" id="PF00072">
    <property type="entry name" value="Response_reg"/>
    <property type="match status" value="1"/>
</dbReference>
<dbReference type="PANTHER" id="PTHR44520">
    <property type="entry name" value="RESPONSE REGULATOR RCP1-RELATED"/>
    <property type="match status" value="1"/>
</dbReference>
<feature type="domain" description="Response regulatory" evidence="2">
    <location>
        <begin position="6"/>
        <end position="133"/>
    </location>
</feature>
<gene>
    <name evidence="3" type="ORF">BXP70_28650</name>
</gene>
<dbReference type="InterPro" id="IPR011006">
    <property type="entry name" value="CheY-like_superfamily"/>
</dbReference>
<reference evidence="3 4" key="1">
    <citation type="submission" date="2017-01" db="EMBL/GenBank/DDBJ databases">
        <title>A new Hymenobacter.</title>
        <authorList>
            <person name="Liang Y."/>
            <person name="Feng F."/>
        </authorList>
    </citation>
    <scope>NUCLEOTIDE SEQUENCE [LARGE SCALE GENOMIC DNA]</scope>
    <source>
        <strain evidence="3">MIMBbqt21</strain>
    </source>
</reference>
<keyword evidence="4" id="KW-1185">Reference proteome</keyword>
<comment type="caution">
    <text evidence="3">The sequence shown here is derived from an EMBL/GenBank/DDBJ whole genome shotgun (WGS) entry which is preliminary data.</text>
</comment>
<dbReference type="InterPro" id="IPR001789">
    <property type="entry name" value="Sig_transdc_resp-reg_receiver"/>
</dbReference>
<dbReference type="AlphaFoldDB" id="A0A2C9ZUW3"/>
<dbReference type="GO" id="GO:0000160">
    <property type="term" value="P:phosphorelay signal transduction system"/>
    <property type="evidence" value="ECO:0007669"/>
    <property type="project" value="InterPro"/>
</dbReference>
<evidence type="ECO:0000313" key="3">
    <source>
        <dbReference type="EMBL" id="OUJ67742.1"/>
    </source>
</evidence>
<dbReference type="SMART" id="SM00448">
    <property type="entry name" value="REC"/>
    <property type="match status" value="1"/>
</dbReference>
<protein>
    <submittedName>
        <fullName evidence="3">Response regulator</fullName>
    </submittedName>
</protein>
<evidence type="ECO:0000313" key="4">
    <source>
        <dbReference type="Proteomes" id="UP000194873"/>
    </source>
</evidence>
<keyword evidence="1" id="KW-0597">Phosphoprotein</keyword>
<proteinExistence type="predicted"/>
<dbReference type="PROSITE" id="PS50110">
    <property type="entry name" value="RESPONSE_REGULATORY"/>
    <property type="match status" value="1"/>
</dbReference>
<name>A0A2C9ZUW3_9BACT</name>
<evidence type="ECO:0000256" key="1">
    <source>
        <dbReference type="PROSITE-ProRule" id="PRU00169"/>
    </source>
</evidence>
<dbReference type="Gene3D" id="3.40.50.2300">
    <property type="match status" value="1"/>
</dbReference>
<sequence>MPKIPCVLLVDDDPTTNFLNKKLLLRLDVTDNIRVARNGQEALYAMREHCQQQPQDCPVLVFLDINMPVMTGIQFLEAYQQLPVQEQQAVVVVMLTTSVSPRDQQLIQELPIADYLDKPLTQEKVQAVLQQHFGEELRAER</sequence>
<organism evidence="3 4">
    <name type="scientific">Hymenobacter crusticola</name>
    <dbReference type="NCBI Taxonomy" id="1770526"/>
    <lineage>
        <taxon>Bacteria</taxon>
        <taxon>Pseudomonadati</taxon>
        <taxon>Bacteroidota</taxon>
        <taxon>Cytophagia</taxon>
        <taxon>Cytophagales</taxon>
        <taxon>Hymenobacteraceae</taxon>
        <taxon>Hymenobacter</taxon>
    </lineage>
</organism>
<dbReference type="RefSeq" id="WP_086597539.1">
    <property type="nucleotide sequence ID" value="NZ_MTSE01000067.1"/>
</dbReference>
<feature type="modified residue" description="4-aspartylphosphate" evidence="1">
    <location>
        <position position="64"/>
    </location>
</feature>
<dbReference type="SUPFAM" id="SSF52172">
    <property type="entry name" value="CheY-like"/>
    <property type="match status" value="1"/>
</dbReference>
<evidence type="ECO:0000259" key="2">
    <source>
        <dbReference type="PROSITE" id="PS50110"/>
    </source>
</evidence>
<dbReference type="CDD" id="cd17546">
    <property type="entry name" value="REC_hyHK_CKI1_RcsC-like"/>
    <property type="match status" value="1"/>
</dbReference>
<dbReference type="OrthoDB" id="1524091at2"/>
<dbReference type="Proteomes" id="UP000194873">
    <property type="component" value="Unassembled WGS sequence"/>
</dbReference>
<accession>A0A2C9ZUW3</accession>
<dbReference type="PANTHER" id="PTHR44520:SF2">
    <property type="entry name" value="RESPONSE REGULATOR RCP1"/>
    <property type="match status" value="1"/>
</dbReference>